<protein>
    <submittedName>
        <fullName evidence="9">Putative modB</fullName>
    </submittedName>
</protein>
<feature type="domain" description="ABC transmembrane type-1" evidence="8">
    <location>
        <begin position="30"/>
        <end position="93"/>
    </location>
</feature>
<organism evidence="9 10">
    <name type="scientific">Mycobacterium kansasii</name>
    <dbReference type="NCBI Taxonomy" id="1768"/>
    <lineage>
        <taxon>Bacteria</taxon>
        <taxon>Bacillati</taxon>
        <taxon>Actinomycetota</taxon>
        <taxon>Actinomycetes</taxon>
        <taxon>Mycobacteriales</taxon>
        <taxon>Mycobacteriaceae</taxon>
        <taxon>Mycobacterium</taxon>
    </lineage>
</organism>
<comment type="subcellular location">
    <subcellularLocation>
        <location evidence="1">Cell membrane</location>
        <topology evidence="1">Multi-pass membrane protein</topology>
    </subcellularLocation>
</comment>
<accession>A0A1V3X340</accession>
<reference evidence="9 10" key="1">
    <citation type="submission" date="2017-02" db="EMBL/GenBank/DDBJ databases">
        <title>Complete genome sequences of Mycobacterium kansasii strains isolated from rhesus macaques.</title>
        <authorList>
            <person name="Panda A."/>
            <person name="Nagaraj S."/>
            <person name="Zhao X."/>
            <person name="Tettelin H."/>
            <person name="Detolla L.J."/>
        </authorList>
    </citation>
    <scope>NUCLEOTIDE SEQUENCE [LARGE SCALE GENOMIC DNA]</scope>
    <source>
        <strain evidence="9 10">11-3813</strain>
    </source>
</reference>
<keyword evidence="2" id="KW-0813">Transport</keyword>
<dbReference type="PANTHER" id="PTHR30183:SF3">
    <property type="entry name" value="MOLYBDENUM TRANSPORT SYSTEM PERMEASE PROTEIN MODB"/>
    <property type="match status" value="1"/>
</dbReference>
<dbReference type="PROSITE" id="PS50928">
    <property type="entry name" value="ABC_TM1"/>
    <property type="match status" value="1"/>
</dbReference>
<dbReference type="InterPro" id="IPR000515">
    <property type="entry name" value="MetI-like"/>
</dbReference>
<dbReference type="AlphaFoldDB" id="A0A1V3X340"/>
<keyword evidence="3" id="KW-1003">Cell membrane</keyword>
<evidence type="ECO:0000256" key="2">
    <source>
        <dbReference type="ARBA" id="ARBA00022448"/>
    </source>
</evidence>
<dbReference type="GO" id="GO:0055085">
    <property type="term" value="P:transmembrane transport"/>
    <property type="evidence" value="ECO:0007669"/>
    <property type="project" value="InterPro"/>
</dbReference>
<dbReference type="InterPro" id="IPR035906">
    <property type="entry name" value="MetI-like_sf"/>
</dbReference>
<evidence type="ECO:0000256" key="6">
    <source>
        <dbReference type="ARBA" id="ARBA00023136"/>
    </source>
</evidence>
<feature type="transmembrane region" description="Helical" evidence="7">
    <location>
        <begin position="37"/>
        <end position="56"/>
    </location>
</feature>
<evidence type="ECO:0000313" key="10">
    <source>
        <dbReference type="Proteomes" id="UP000189229"/>
    </source>
</evidence>
<dbReference type="Proteomes" id="UP000189229">
    <property type="component" value="Unassembled WGS sequence"/>
</dbReference>
<dbReference type="PANTHER" id="PTHR30183">
    <property type="entry name" value="MOLYBDENUM TRANSPORT SYSTEM PERMEASE PROTEIN MODB"/>
    <property type="match status" value="1"/>
</dbReference>
<keyword evidence="4 7" id="KW-0812">Transmembrane</keyword>
<evidence type="ECO:0000256" key="7">
    <source>
        <dbReference type="SAM" id="Phobius"/>
    </source>
</evidence>
<keyword evidence="6 7" id="KW-0472">Membrane</keyword>
<sequence length="93" mass="9819">MVLPLIAIALKVDWPNFWSMIASASSKTALVLSLKTAAASTMLCVLLGVPMALVLARSRARLVRLLRPLILLPLVLPPVVGASRCFTHSAGSA</sequence>
<evidence type="ECO:0000256" key="5">
    <source>
        <dbReference type="ARBA" id="ARBA00022989"/>
    </source>
</evidence>
<evidence type="ECO:0000256" key="3">
    <source>
        <dbReference type="ARBA" id="ARBA00022475"/>
    </source>
</evidence>
<dbReference type="GO" id="GO:0005886">
    <property type="term" value="C:plasma membrane"/>
    <property type="evidence" value="ECO:0007669"/>
    <property type="project" value="UniProtKB-SubCell"/>
</dbReference>
<gene>
    <name evidence="9" type="ORF">BZL30_4952</name>
</gene>
<dbReference type="SUPFAM" id="SSF161098">
    <property type="entry name" value="MetI-like"/>
    <property type="match status" value="1"/>
</dbReference>
<dbReference type="EMBL" id="MVBM01000004">
    <property type="protein sequence ID" value="OOK73502.1"/>
    <property type="molecule type" value="Genomic_DNA"/>
</dbReference>
<name>A0A1V3X340_MYCKA</name>
<keyword evidence="5 7" id="KW-1133">Transmembrane helix</keyword>
<evidence type="ECO:0000259" key="8">
    <source>
        <dbReference type="PROSITE" id="PS50928"/>
    </source>
</evidence>
<dbReference type="Gene3D" id="1.10.3720.10">
    <property type="entry name" value="MetI-like"/>
    <property type="match status" value="1"/>
</dbReference>
<evidence type="ECO:0000256" key="4">
    <source>
        <dbReference type="ARBA" id="ARBA00022692"/>
    </source>
</evidence>
<proteinExistence type="predicted"/>
<evidence type="ECO:0000256" key="1">
    <source>
        <dbReference type="ARBA" id="ARBA00004651"/>
    </source>
</evidence>
<evidence type="ECO:0000313" key="9">
    <source>
        <dbReference type="EMBL" id="OOK73502.1"/>
    </source>
</evidence>
<comment type="caution">
    <text evidence="9">The sequence shown here is derived from an EMBL/GenBank/DDBJ whole genome shotgun (WGS) entry which is preliminary data.</text>
</comment>